<dbReference type="Proteomes" id="UP000275846">
    <property type="component" value="Unassembled WGS sequence"/>
</dbReference>
<evidence type="ECO:0000313" key="1">
    <source>
        <dbReference type="EMBL" id="VDL90889.1"/>
    </source>
</evidence>
<evidence type="ECO:0000313" key="2">
    <source>
        <dbReference type="Proteomes" id="UP000275846"/>
    </source>
</evidence>
<dbReference type="WBParaSite" id="SSLN_0000465601-mRNA-1">
    <property type="protein sequence ID" value="SSLN_0000465601-mRNA-1"/>
    <property type="gene ID" value="SSLN_0000465601"/>
</dbReference>
<evidence type="ECO:0000313" key="3">
    <source>
        <dbReference type="WBParaSite" id="SSLN_0000465601-mRNA-1"/>
    </source>
</evidence>
<name>A0A183SJV6_SCHSO</name>
<gene>
    <name evidence="1" type="ORF">SSLN_LOCUS4504</name>
</gene>
<dbReference type="AlphaFoldDB" id="A0A183SJV6"/>
<reference evidence="3" key="1">
    <citation type="submission" date="2016-06" db="UniProtKB">
        <authorList>
            <consortium name="WormBaseParasite"/>
        </authorList>
    </citation>
    <scope>IDENTIFICATION</scope>
</reference>
<organism evidence="3">
    <name type="scientific">Schistocephalus solidus</name>
    <name type="common">Tapeworm</name>
    <dbReference type="NCBI Taxonomy" id="70667"/>
    <lineage>
        <taxon>Eukaryota</taxon>
        <taxon>Metazoa</taxon>
        <taxon>Spiralia</taxon>
        <taxon>Lophotrochozoa</taxon>
        <taxon>Platyhelminthes</taxon>
        <taxon>Cestoda</taxon>
        <taxon>Eucestoda</taxon>
        <taxon>Diphyllobothriidea</taxon>
        <taxon>Diphyllobothriidae</taxon>
        <taxon>Schistocephalus</taxon>
    </lineage>
</organism>
<protein>
    <submittedName>
        <fullName evidence="1 3">Uncharacterized protein</fullName>
    </submittedName>
</protein>
<accession>A0A183SJV6</accession>
<reference evidence="1 2" key="2">
    <citation type="submission" date="2018-11" db="EMBL/GenBank/DDBJ databases">
        <authorList>
            <consortium name="Pathogen Informatics"/>
        </authorList>
    </citation>
    <scope>NUCLEOTIDE SEQUENCE [LARGE SCALE GENOMIC DNA]</scope>
    <source>
        <strain evidence="1 2">NST_G2</strain>
    </source>
</reference>
<proteinExistence type="predicted"/>
<keyword evidence="2" id="KW-1185">Reference proteome</keyword>
<sequence length="162" mass="17135">MLVKSSHDRVIGIDFSASSDPTHLARVQHCVTQTCSDKNADYFVPSIPVRAAAGDCCKCSKLGSTQRPHPGQPSRPAAKLAEGLQSCVSPHPERLLPSLYPSPCPLLPVHRVCPPLCSSPSILFSAHASPSSSILSFVPPLLTLPYSATVENFSMAGTTAVM</sequence>
<dbReference type="EMBL" id="UYSU01032891">
    <property type="protein sequence ID" value="VDL90889.1"/>
    <property type="molecule type" value="Genomic_DNA"/>
</dbReference>